<gene>
    <name evidence="1" type="ORF">SAMN05421753_1245</name>
</gene>
<protein>
    <recommendedName>
        <fullName evidence="3">Tat (Twin-arginine translocation) pathway signal sequence</fullName>
    </recommendedName>
</protein>
<sequence>MSHSNPGPAIITRRAVSRRQFLRTTGVALGLPFLDAMLPALAKAEAAAAEPRRILAVCNNLGVLPDKFFPAADSTGRGYKLSPYLELLKAHRDDFTVFSGVWHPDVDGGHPADNCFLTAAPHPGSGGFRNTISIDQFAAERIGHLTRFPSLTLGVNVQRGQRSLSWTGAGVLIPTDEKPSEVFRRLFLQGSKAEVDAQVRRLKLGESIMDALADQTQSLEKKLGGRDKERLDQYLTGVRDLEKRLESAREWEKRPKPVTQVEQPVDPNDPREYMEKTRLMYDMARLAFETDSTRMVTLLLDSVSSPAIQVEGAEIKDGYHSLSHHGKNPGKLQQLEAIDSGHMKLLDRLFTEMKARPEGGSTLFDRTMVLYGSNLGNANTHVTTNLPILFAGGGFKHGHHLAFDTQKNYPLPNLFVSMLQRLGLPVDKFATSTGTMRGLEMA</sequence>
<dbReference type="InterPro" id="IPR006311">
    <property type="entry name" value="TAT_signal"/>
</dbReference>
<dbReference type="Proteomes" id="UP000199518">
    <property type="component" value="Unassembled WGS sequence"/>
</dbReference>
<evidence type="ECO:0000313" key="1">
    <source>
        <dbReference type="EMBL" id="SFJ57151.1"/>
    </source>
</evidence>
<dbReference type="Pfam" id="PF07586">
    <property type="entry name" value="HXXSHH"/>
    <property type="match status" value="1"/>
</dbReference>
<organism evidence="1 2">
    <name type="scientific">Planctomicrobium piriforme</name>
    <dbReference type="NCBI Taxonomy" id="1576369"/>
    <lineage>
        <taxon>Bacteria</taxon>
        <taxon>Pseudomonadati</taxon>
        <taxon>Planctomycetota</taxon>
        <taxon>Planctomycetia</taxon>
        <taxon>Planctomycetales</taxon>
        <taxon>Planctomycetaceae</taxon>
        <taxon>Planctomicrobium</taxon>
    </lineage>
</organism>
<dbReference type="InterPro" id="IPR011447">
    <property type="entry name" value="DUF1552"/>
</dbReference>
<accession>A0A1I3SHM5</accession>
<evidence type="ECO:0000313" key="2">
    <source>
        <dbReference type="Proteomes" id="UP000199518"/>
    </source>
</evidence>
<keyword evidence="2" id="KW-1185">Reference proteome</keyword>
<dbReference type="PROSITE" id="PS51318">
    <property type="entry name" value="TAT"/>
    <property type="match status" value="1"/>
</dbReference>
<dbReference type="RefSeq" id="WP_092056627.1">
    <property type="nucleotide sequence ID" value="NZ_FOQD01000024.1"/>
</dbReference>
<dbReference type="STRING" id="1576369.SAMN05421753_1245"/>
<dbReference type="EMBL" id="FOQD01000024">
    <property type="protein sequence ID" value="SFJ57151.1"/>
    <property type="molecule type" value="Genomic_DNA"/>
</dbReference>
<evidence type="ECO:0008006" key="3">
    <source>
        <dbReference type="Google" id="ProtNLM"/>
    </source>
</evidence>
<reference evidence="2" key="1">
    <citation type="submission" date="2016-10" db="EMBL/GenBank/DDBJ databases">
        <authorList>
            <person name="Varghese N."/>
            <person name="Submissions S."/>
        </authorList>
    </citation>
    <scope>NUCLEOTIDE SEQUENCE [LARGE SCALE GENOMIC DNA]</scope>
    <source>
        <strain evidence="2">DSM 26348</strain>
    </source>
</reference>
<dbReference type="OrthoDB" id="9146593at2"/>
<name>A0A1I3SHM5_9PLAN</name>
<dbReference type="AlphaFoldDB" id="A0A1I3SHM5"/>
<proteinExistence type="predicted"/>